<name>E9GH49_DAPPU</name>
<dbReference type="InterPro" id="IPR028816">
    <property type="entry name" value="Caprin"/>
</dbReference>
<dbReference type="KEGG" id="dpx:DAPPUDRAFT_242642"/>
<dbReference type="HOGENOM" id="CLU_056242_0_0_1"/>
<keyword evidence="1" id="KW-0472">Membrane</keyword>
<dbReference type="AlphaFoldDB" id="E9GH49"/>
<sequence length="408" mass="46383">MAWDWQSRDKIDNAFRAVDITIEWLQRLVERLNGGLASAAMERLSPVLFPPTLTGRRHRNKKQSTHWLALTPATQAGNMWKSYQEATVTAASYENGIRLFIHIPIFEFTRTLTLYRVISLARATTNGSTSLQYTGLPQYLATSPDQQTGNDWAMPLNQASDLPHHLSSQPKKQKRRLQCRDIPGRQYRIEENCAVVVTPWTGQNAVYLGHRRWGLSATNVTRLVVTCPHHATGPNSYTIDTPAISIFEIPMSCTAQSDDWIFQASFRKDTHRKWITRTAPQLTDLKIPGRPLITTSDEIQPPDQTDRSKLPRHHLQELTAGMIHQMDGLSDLEHMRLTTVDTPNYNRYPWEWIIIQTLCILGIGSVIVAAHTKTTTRQNGLEAQLQTLKHRLQLHEEATSPEENGTET</sequence>
<dbReference type="Proteomes" id="UP000000305">
    <property type="component" value="Unassembled WGS sequence"/>
</dbReference>
<dbReference type="eggNOG" id="ENOG502RTCH">
    <property type="taxonomic scope" value="Eukaryota"/>
</dbReference>
<organism evidence="2 3">
    <name type="scientific">Daphnia pulex</name>
    <name type="common">Water flea</name>
    <dbReference type="NCBI Taxonomy" id="6669"/>
    <lineage>
        <taxon>Eukaryota</taxon>
        <taxon>Metazoa</taxon>
        <taxon>Ecdysozoa</taxon>
        <taxon>Arthropoda</taxon>
        <taxon>Crustacea</taxon>
        <taxon>Branchiopoda</taxon>
        <taxon>Diplostraca</taxon>
        <taxon>Cladocera</taxon>
        <taxon>Anomopoda</taxon>
        <taxon>Daphniidae</taxon>
        <taxon>Daphnia</taxon>
    </lineage>
</organism>
<dbReference type="EMBL" id="GL732544">
    <property type="protein sequence ID" value="EFX81252.1"/>
    <property type="molecule type" value="Genomic_DNA"/>
</dbReference>
<proteinExistence type="predicted"/>
<gene>
    <name evidence="2" type="ORF">DAPPUDRAFT_242642</name>
</gene>
<dbReference type="GO" id="GO:0005737">
    <property type="term" value="C:cytoplasm"/>
    <property type="evidence" value="ECO:0000318"/>
    <property type="project" value="GO_Central"/>
</dbReference>
<protein>
    <submittedName>
        <fullName evidence="2">Uncharacterized protein</fullName>
    </submittedName>
</protein>
<accession>E9GH49</accession>
<feature type="transmembrane region" description="Helical" evidence="1">
    <location>
        <begin position="350"/>
        <end position="370"/>
    </location>
</feature>
<evidence type="ECO:0000313" key="2">
    <source>
        <dbReference type="EMBL" id="EFX81252.1"/>
    </source>
</evidence>
<evidence type="ECO:0000313" key="3">
    <source>
        <dbReference type="Proteomes" id="UP000000305"/>
    </source>
</evidence>
<dbReference type="PhylomeDB" id="E9GH49"/>
<dbReference type="OrthoDB" id="6363548at2759"/>
<dbReference type="GO" id="GO:0003723">
    <property type="term" value="F:RNA binding"/>
    <property type="evidence" value="ECO:0000318"/>
    <property type="project" value="GO_Central"/>
</dbReference>
<evidence type="ECO:0000256" key="1">
    <source>
        <dbReference type="SAM" id="Phobius"/>
    </source>
</evidence>
<dbReference type="InParanoid" id="E9GH49"/>
<keyword evidence="1" id="KW-1133">Transmembrane helix</keyword>
<keyword evidence="1" id="KW-0812">Transmembrane</keyword>
<keyword evidence="3" id="KW-1185">Reference proteome</keyword>
<dbReference type="PANTHER" id="PTHR22922:SF19">
    <property type="entry name" value="CAPRIN HOMOLOG"/>
    <property type="match status" value="1"/>
</dbReference>
<dbReference type="PANTHER" id="PTHR22922">
    <property type="entry name" value="GPI-ANCHORED PROTEIN P137"/>
    <property type="match status" value="1"/>
</dbReference>
<reference evidence="2 3" key="1">
    <citation type="journal article" date="2011" name="Science">
        <title>The ecoresponsive genome of Daphnia pulex.</title>
        <authorList>
            <person name="Colbourne J.K."/>
            <person name="Pfrender M.E."/>
            <person name="Gilbert D."/>
            <person name="Thomas W.K."/>
            <person name="Tucker A."/>
            <person name="Oakley T.H."/>
            <person name="Tokishita S."/>
            <person name="Aerts A."/>
            <person name="Arnold G.J."/>
            <person name="Basu M.K."/>
            <person name="Bauer D.J."/>
            <person name="Caceres C.E."/>
            <person name="Carmel L."/>
            <person name="Casola C."/>
            <person name="Choi J.H."/>
            <person name="Detter J.C."/>
            <person name="Dong Q."/>
            <person name="Dusheyko S."/>
            <person name="Eads B.D."/>
            <person name="Frohlich T."/>
            <person name="Geiler-Samerotte K.A."/>
            <person name="Gerlach D."/>
            <person name="Hatcher P."/>
            <person name="Jogdeo S."/>
            <person name="Krijgsveld J."/>
            <person name="Kriventseva E.V."/>
            <person name="Kultz D."/>
            <person name="Laforsch C."/>
            <person name="Lindquist E."/>
            <person name="Lopez J."/>
            <person name="Manak J.R."/>
            <person name="Muller J."/>
            <person name="Pangilinan J."/>
            <person name="Patwardhan R.P."/>
            <person name="Pitluck S."/>
            <person name="Pritham E.J."/>
            <person name="Rechtsteiner A."/>
            <person name="Rho M."/>
            <person name="Rogozin I.B."/>
            <person name="Sakarya O."/>
            <person name="Salamov A."/>
            <person name="Schaack S."/>
            <person name="Shapiro H."/>
            <person name="Shiga Y."/>
            <person name="Skalitzky C."/>
            <person name="Smith Z."/>
            <person name="Souvorov A."/>
            <person name="Sung W."/>
            <person name="Tang Z."/>
            <person name="Tsuchiya D."/>
            <person name="Tu H."/>
            <person name="Vos H."/>
            <person name="Wang M."/>
            <person name="Wolf Y.I."/>
            <person name="Yamagata H."/>
            <person name="Yamada T."/>
            <person name="Ye Y."/>
            <person name="Shaw J.R."/>
            <person name="Andrews J."/>
            <person name="Crease T.J."/>
            <person name="Tang H."/>
            <person name="Lucas S.M."/>
            <person name="Robertson H.M."/>
            <person name="Bork P."/>
            <person name="Koonin E.V."/>
            <person name="Zdobnov E.M."/>
            <person name="Grigoriev I.V."/>
            <person name="Lynch M."/>
            <person name="Boore J.L."/>
        </authorList>
    </citation>
    <scope>NUCLEOTIDE SEQUENCE [LARGE SCALE GENOMIC DNA]</scope>
</reference>